<dbReference type="EMBL" id="JAMKFB020000017">
    <property type="protein sequence ID" value="KAL0169921.1"/>
    <property type="molecule type" value="Genomic_DNA"/>
</dbReference>
<comment type="similarity">
    <text evidence="3">Belongs to the TTC27 family.</text>
</comment>
<dbReference type="PANTHER" id="PTHR16193">
    <property type="entry name" value="TETRATRICOPEPTIDE REPEAT PROTEIN 27"/>
    <property type="match status" value="1"/>
</dbReference>
<evidence type="ECO:0000256" key="3">
    <source>
        <dbReference type="ARBA" id="ARBA00024020"/>
    </source>
</evidence>
<feature type="non-terminal residue" evidence="5">
    <location>
        <position position="55"/>
    </location>
</feature>
<organism evidence="5 6">
    <name type="scientific">Cirrhinus mrigala</name>
    <name type="common">Mrigala</name>
    <dbReference type="NCBI Taxonomy" id="683832"/>
    <lineage>
        <taxon>Eukaryota</taxon>
        <taxon>Metazoa</taxon>
        <taxon>Chordata</taxon>
        <taxon>Craniata</taxon>
        <taxon>Vertebrata</taxon>
        <taxon>Euteleostomi</taxon>
        <taxon>Actinopterygii</taxon>
        <taxon>Neopterygii</taxon>
        <taxon>Teleostei</taxon>
        <taxon>Ostariophysi</taxon>
        <taxon>Cypriniformes</taxon>
        <taxon>Cyprinidae</taxon>
        <taxon>Labeoninae</taxon>
        <taxon>Labeonini</taxon>
        <taxon>Cirrhinus</taxon>
    </lineage>
</organism>
<dbReference type="PANTHER" id="PTHR16193:SF0">
    <property type="entry name" value="TETRATRICOPEPTIDE REPEAT PROTEIN 27"/>
    <property type="match status" value="1"/>
</dbReference>
<evidence type="ECO:0000256" key="4">
    <source>
        <dbReference type="ARBA" id="ARBA00024124"/>
    </source>
</evidence>
<reference evidence="5 6" key="1">
    <citation type="submission" date="2024-05" db="EMBL/GenBank/DDBJ databases">
        <title>Genome sequencing and assembly of Indian major carp, Cirrhinus mrigala (Hamilton, 1822).</title>
        <authorList>
            <person name="Mohindra V."/>
            <person name="Chowdhury L.M."/>
            <person name="Lal K."/>
            <person name="Jena J.K."/>
        </authorList>
    </citation>
    <scope>NUCLEOTIDE SEQUENCE [LARGE SCALE GENOMIC DNA]</scope>
    <source>
        <strain evidence="5">CM1030</strain>
        <tissue evidence="5">Blood</tissue>
    </source>
</reference>
<dbReference type="InterPro" id="IPR044244">
    <property type="entry name" value="TTC27/Emw1"/>
</dbReference>
<dbReference type="Gene3D" id="1.25.40.10">
    <property type="entry name" value="Tetratricopeptide repeat domain"/>
    <property type="match status" value="1"/>
</dbReference>
<dbReference type="InterPro" id="IPR011990">
    <property type="entry name" value="TPR-like_helical_dom_sf"/>
</dbReference>
<evidence type="ECO:0000313" key="6">
    <source>
        <dbReference type="Proteomes" id="UP001529510"/>
    </source>
</evidence>
<name>A0ABD0PAB7_CIRMR</name>
<keyword evidence="1" id="KW-0677">Repeat</keyword>
<proteinExistence type="inferred from homology"/>
<dbReference type="Proteomes" id="UP001529510">
    <property type="component" value="Unassembled WGS sequence"/>
</dbReference>
<sequence length="55" mass="6728">EKAFRTLQEALKCNYERWQIWENFIAVCIDLGEFSEAIRAYHRLMDLKDKYKDVE</sequence>
<evidence type="ECO:0000313" key="5">
    <source>
        <dbReference type="EMBL" id="KAL0169921.1"/>
    </source>
</evidence>
<keyword evidence="6" id="KW-1185">Reference proteome</keyword>
<evidence type="ECO:0000256" key="2">
    <source>
        <dbReference type="ARBA" id="ARBA00022803"/>
    </source>
</evidence>
<accession>A0ABD0PAB7</accession>
<feature type="non-terminal residue" evidence="5">
    <location>
        <position position="1"/>
    </location>
</feature>
<protein>
    <recommendedName>
        <fullName evidence="4">Tetratricopeptide repeat protein 27</fullName>
    </recommendedName>
</protein>
<gene>
    <name evidence="5" type="ORF">M9458_034517</name>
</gene>
<dbReference type="AlphaFoldDB" id="A0ABD0PAB7"/>
<keyword evidence="2" id="KW-0802">TPR repeat</keyword>
<dbReference type="SUPFAM" id="SSF48452">
    <property type="entry name" value="TPR-like"/>
    <property type="match status" value="1"/>
</dbReference>
<evidence type="ECO:0000256" key="1">
    <source>
        <dbReference type="ARBA" id="ARBA00022737"/>
    </source>
</evidence>
<comment type="caution">
    <text evidence="5">The sequence shown here is derived from an EMBL/GenBank/DDBJ whole genome shotgun (WGS) entry which is preliminary data.</text>
</comment>